<dbReference type="InterPro" id="IPR006059">
    <property type="entry name" value="SBP"/>
</dbReference>
<evidence type="ECO:0000256" key="1">
    <source>
        <dbReference type="SAM" id="MobiDB-lite"/>
    </source>
</evidence>
<evidence type="ECO:0000313" key="2">
    <source>
        <dbReference type="EMBL" id="BDV31441.1"/>
    </source>
</evidence>
<proteinExistence type="predicted"/>
<dbReference type="EMBL" id="AP027141">
    <property type="protein sequence ID" value="BDV31441.1"/>
    <property type="molecule type" value="Genomic_DNA"/>
</dbReference>
<protein>
    <submittedName>
        <fullName evidence="2">Membrane protein</fullName>
    </submittedName>
</protein>
<dbReference type="Pfam" id="PF01547">
    <property type="entry name" value="SBP_bac_1"/>
    <property type="match status" value="1"/>
</dbReference>
<dbReference type="Proteomes" id="UP001317779">
    <property type="component" value="Chromosome"/>
</dbReference>
<reference evidence="2 3" key="1">
    <citation type="submission" date="2022-12" db="EMBL/GenBank/DDBJ databases">
        <title>Microbacterium terricola strain KV-448 chromosome, complete genome.</title>
        <authorList>
            <person name="Oshima T."/>
            <person name="Moriya T."/>
            <person name="Bessho Y."/>
        </authorList>
    </citation>
    <scope>NUCLEOTIDE SEQUENCE [LARGE SCALE GENOMIC DNA]</scope>
    <source>
        <strain evidence="2 3">KV-448</strain>
    </source>
</reference>
<dbReference type="RefSeq" id="WP_263797966.1">
    <property type="nucleotide sequence ID" value="NZ_AP027141.1"/>
</dbReference>
<dbReference type="SUPFAM" id="SSF53850">
    <property type="entry name" value="Periplasmic binding protein-like II"/>
    <property type="match status" value="1"/>
</dbReference>
<dbReference type="Gene3D" id="3.40.190.10">
    <property type="entry name" value="Periplasmic binding protein-like II"/>
    <property type="match status" value="2"/>
</dbReference>
<organism evidence="2 3">
    <name type="scientific">Microbacterium terricola</name>
    <dbReference type="NCBI Taxonomy" id="344163"/>
    <lineage>
        <taxon>Bacteria</taxon>
        <taxon>Bacillati</taxon>
        <taxon>Actinomycetota</taxon>
        <taxon>Actinomycetes</taxon>
        <taxon>Micrococcales</taxon>
        <taxon>Microbacteriaceae</taxon>
        <taxon>Microbacterium</taxon>
    </lineage>
</organism>
<feature type="region of interest" description="Disordered" evidence="1">
    <location>
        <begin position="242"/>
        <end position="261"/>
    </location>
</feature>
<sequence length="381" mass="40767">MASFVGLTWDHPRGRAALEAGAPILAADGDELRWDVHSLEGFESAPLEDLADRYDLIVLDHPHLGDALSSGCLRAMEDVMGETFVDDVARRAVGPSLESYRLGGRTWALPLDAATQVSARRADLADVEPTGWDDVLELARSATVALSLSGPHAYLTFASVCQSLGAPLATGAAERIVDPDVGATAFGILAELAGLVPAHSETQNPIDLLERMVGTDDIAYIPLVYGYVGYADRERATPVVYGPSPVGPDGRSGSTIGGTGIAVTRRCDPTTELRRHLAWLLSDDAQAGFIPAHQGQPAMRAGWESRAVNAPVGDFYLRTRSTIESAWIRPRFEGFTAVQALLSETLRTALIDRTRAADVLARLDRIHHDATGRLVNEGIAS</sequence>
<evidence type="ECO:0000313" key="3">
    <source>
        <dbReference type="Proteomes" id="UP001317779"/>
    </source>
</evidence>
<gene>
    <name evidence="2" type="ORF">Microterr_21010</name>
</gene>
<accession>A0ABM8E122</accession>
<keyword evidence="3" id="KW-1185">Reference proteome</keyword>
<name>A0ABM8E122_9MICO</name>